<keyword evidence="2" id="KW-0479">Metal-binding</keyword>
<evidence type="ECO:0000256" key="5">
    <source>
        <dbReference type="ARBA" id="ARBA00023125"/>
    </source>
</evidence>
<accession>D3XDC8</accession>
<dbReference type="InterPro" id="IPR005600">
    <property type="entry name" value="Gal4_dimer_dom"/>
</dbReference>
<protein>
    <submittedName>
        <fullName evidence="13">GAL4p</fullName>
    </submittedName>
</protein>
<dbReference type="FunFam" id="4.10.240.10:FF:000009">
    <property type="entry name" value="C6 transcription factor (Gal4)"/>
    <property type="match status" value="1"/>
</dbReference>
<keyword evidence="8" id="KW-0804">Transcription</keyword>
<dbReference type="PANTHER" id="PTHR47424">
    <property type="entry name" value="REGULATORY PROTEIN GAL4"/>
    <property type="match status" value="1"/>
</dbReference>
<keyword evidence="3" id="KW-0862">Zinc</keyword>
<feature type="compositionally biased region" description="Polar residues" evidence="11">
    <location>
        <begin position="689"/>
        <end position="699"/>
    </location>
</feature>
<dbReference type="GO" id="GO:0000435">
    <property type="term" value="P:positive regulation of transcription from RNA polymerase II promoter by galactose"/>
    <property type="evidence" value="ECO:0007669"/>
    <property type="project" value="TreeGrafter"/>
</dbReference>
<dbReference type="PROSITE" id="PS00463">
    <property type="entry name" value="ZN2_CY6_FUNGAL_1"/>
    <property type="match status" value="1"/>
</dbReference>
<dbReference type="InterPro" id="IPR007219">
    <property type="entry name" value="XnlR_reg_dom"/>
</dbReference>
<dbReference type="GO" id="GO:0005634">
    <property type="term" value="C:nucleus"/>
    <property type="evidence" value="ECO:0007669"/>
    <property type="project" value="UniProtKB-SubCell"/>
</dbReference>
<dbReference type="Pfam" id="PF00172">
    <property type="entry name" value="Zn_clus"/>
    <property type="match status" value="1"/>
</dbReference>
<feature type="region of interest" description="Disordered" evidence="11">
    <location>
        <begin position="653"/>
        <end position="699"/>
    </location>
</feature>
<dbReference type="GO" id="GO:0006012">
    <property type="term" value="P:galactose metabolic process"/>
    <property type="evidence" value="ECO:0007669"/>
    <property type="project" value="UniProtKB-KW"/>
</dbReference>
<evidence type="ECO:0000256" key="10">
    <source>
        <dbReference type="ARBA" id="ARBA00023277"/>
    </source>
</evidence>
<feature type="domain" description="Zn(2)-C6 fungal-type" evidence="12">
    <location>
        <begin position="10"/>
        <end position="40"/>
    </location>
</feature>
<evidence type="ECO:0000256" key="11">
    <source>
        <dbReference type="SAM" id="MobiDB-lite"/>
    </source>
</evidence>
<feature type="region of interest" description="Disordered" evidence="11">
    <location>
        <begin position="112"/>
        <end position="142"/>
    </location>
</feature>
<feature type="compositionally biased region" description="Polar residues" evidence="11">
    <location>
        <begin position="842"/>
        <end position="851"/>
    </location>
</feature>
<dbReference type="CDD" id="cd00067">
    <property type="entry name" value="GAL4"/>
    <property type="match status" value="1"/>
</dbReference>
<dbReference type="Pfam" id="PF04082">
    <property type="entry name" value="Fungal_trans"/>
    <property type="match status" value="1"/>
</dbReference>
<gene>
    <name evidence="13" type="primary">GAL4</name>
</gene>
<evidence type="ECO:0000256" key="9">
    <source>
        <dbReference type="ARBA" id="ARBA00023242"/>
    </source>
</evidence>
<dbReference type="Pfam" id="PF03902">
    <property type="entry name" value="Gal4_dimer"/>
    <property type="match status" value="1"/>
</dbReference>
<dbReference type="Gene3D" id="4.10.240.10">
    <property type="entry name" value="Zn(2)-C6 fungal-type DNA-binding domain"/>
    <property type="match status" value="1"/>
</dbReference>
<dbReference type="CDD" id="cd14654">
    <property type="entry name" value="ZIP_Gal4"/>
    <property type="match status" value="1"/>
</dbReference>
<evidence type="ECO:0000313" key="13">
    <source>
        <dbReference type="EMBL" id="ADD21416.1"/>
    </source>
</evidence>
<dbReference type="CDD" id="cd12148">
    <property type="entry name" value="fungal_TF_MHR"/>
    <property type="match status" value="1"/>
</dbReference>
<feature type="region of interest" description="Disordered" evidence="11">
    <location>
        <begin position="836"/>
        <end position="862"/>
    </location>
</feature>
<feature type="compositionally biased region" description="Low complexity" evidence="11">
    <location>
        <begin position="654"/>
        <end position="669"/>
    </location>
</feature>
<dbReference type="EMBL" id="GU299177">
    <property type="protein sequence ID" value="ADD21416.1"/>
    <property type="molecule type" value="Genomic_DNA"/>
</dbReference>
<evidence type="ECO:0000256" key="4">
    <source>
        <dbReference type="ARBA" id="ARBA00023015"/>
    </source>
</evidence>
<dbReference type="GO" id="GO:0006351">
    <property type="term" value="P:DNA-templated transcription"/>
    <property type="evidence" value="ECO:0007669"/>
    <property type="project" value="InterPro"/>
</dbReference>
<comment type="subcellular location">
    <subcellularLocation>
        <location evidence="1">Nucleus</location>
    </subcellularLocation>
</comment>
<dbReference type="SMART" id="SM00906">
    <property type="entry name" value="Fungal_trans"/>
    <property type="match status" value="1"/>
</dbReference>
<dbReference type="PROSITE" id="PS50048">
    <property type="entry name" value="ZN2_CY6_FUNGAL_2"/>
    <property type="match status" value="1"/>
</dbReference>
<keyword evidence="6" id="KW-0299">Galactose metabolism</keyword>
<evidence type="ECO:0000259" key="12">
    <source>
        <dbReference type="PROSITE" id="PS50048"/>
    </source>
</evidence>
<dbReference type="SUPFAM" id="SSF57701">
    <property type="entry name" value="Zn2/Cys6 DNA-binding domain"/>
    <property type="match status" value="1"/>
</dbReference>
<evidence type="ECO:0000256" key="6">
    <source>
        <dbReference type="ARBA" id="ARBA00023144"/>
    </source>
</evidence>
<dbReference type="SMART" id="SM00066">
    <property type="entry name" value="GAL4"/>
    <property type="match status" value="1"/>
</dbReference>
<evidence type="ECO:0000256" key="8">
    <source>
        <dbReference type="ARBA" id="ARBA00023163"/>
    </source>
</evidence>
<sequence length="908" mass="102289">MKLLSSMEQACDICRLKKLRCSKEKPKCAKCLKNNSECRYSPKAMRSPLTRAHLTEVESRLEKLEDLFLLMFPRENLDSILNMDSLDEVKVMLKQLYMQDYGDTDAAMDSLTPMENGMSEGPRKHMKTATSSPKVDEDGSQSQLSVSLDSVAQLDDSTIPLNSMPRDALHGFDWSEGDDILDSFCLLRTDPNHNGFFGEGSPISSLRSIKYSPGNYINSTVKRLPTVIIDRYSLGSRSTTSRFIDSYLNNFHPYCPIVHSQTLMMLYNSQIEITSKDQWQILFNSILSIGAWCIEGESTDIDIFYYQNAKSHLTSRVFESGSVTLVVALHLLSRYTQWRQKPNTSYNYHSFSMRMALSLGLNKNLHPSFNDKNILEQRRRIWWSLYTWEFHLALLYGRSIQFTRNSISLPSSVDGMLCATTNPTIYHGTIETAKLLQNFIRICELDKTIQTKRTPMSAKRCLTICNELKEISKQVPKFLQMDISTTALTNLLKEHPWLSFTRFQLEWKQLSLIIHVLRGFLSNFNQQTSQSQQDQNRYSSYEAERCCTLLSDAAQRTIMSISNYMDNHTVTPYFALNCAFYLFNAALVPIETLLSSLQSSSDSNDSAELMQQINTVLVLFKKLATFKIQTCEKYIQVLEQVCAPYFSSSPLPFNDNNNENKNKNNSNNDNDNENDKDDDNDNDNDNDNATTSIVSTVPVSQYPTFQENGTINSNSRYISANSVGPSPMPLKSGASFSDLVKLLSNRPSSRNSPAAISKNTPLHPSIVPFLGQQQQLQSSFVPLTPSALFGGSNSHQGWNNFADSTLSFPSNTNSNGANFAIAPANPQALPQPLVSANLRGNPINNNESTTSKPDDDNSKSLSLNWTDQTAYNAFGNTTGMFNTTTMDDVYNYLFDDDDTPPNPSLNEL</sequence>
<dbReference type="GO" id="GO:0000981">
    <property type="term" value="F:DNA-binding transcription factor activity, RNA polymerase II-specific"/>
    <property type="evidence" value="ECO:0007669"/>
    <property type="project" value="InterPro"/>
</dbReference>
<dbReference type="AlphaFoldDB" id="D3XDC8"/>
<dbReference type="InterPro" id="IPR036864">
    <property type="entry name" value="Zn2-C6_fun-type_DNA-bd_sf"/>
</dbReference>
<dbReference type="PANTHER" id="PTHR47424:SF3">
    <property type="entry name" value="REGULATORY PROTEIN GAL4"/>
    <property type="match status" value="1"/>
</dbReference>
<evidence type="ECO:0000256" key="1">
    <source>
        <dbReference type="ARBA" id="ARBA00004123"/>
    </source>
</evidence>
<keyword evidence="9" id="KW-0539">Nucleus</keyword>
<keyword evidence="7" id="KW-0010">Activator</keyword>
<dbReference type="InterPro" id="IPR001138">
    <property type="entry name" value="Zn2Cys6_DnaBD"/>
</dbReference>
<dbReference type="Gene3D" id="1.20.5.170">
    <property type="match status" value="1"/>
</dbReference>
<evidence type="ECO:0000256" key="2">
    <source>
        <dbReference type="ARBA" id="ARBA00022723"/>
    </source>
</evidence>
<dbReference type="InterPro" id="IPR051127">
    <property type="entry name" value="Fungal_SecMet_Regulators"/>
</dbReference>
<dbReference type="SUPFAM" id="SSF57959">
    <property type="entry name" value="Leucine zipper domain"/>
    <property type="match status" value="1"/>
</dbReference>
<organism evidence="13">
    <name type="scientific">Saccharomyces kudriavzevii</name>
    <name type="common">Yeast</name>
    <dbReference type="NCBI Taxonomy" id="114524"/>
    <lineage>
        <taxon>Eukaryota</taxon>
        <taxon>Fungi</taxon>
        <taxon>Dikarya</taxon>
        <taxon>Ascomycota</taxon>
        <taxon>Saccharomycotina</taxon>
        <taxon>Saccharomycetes</taxon>
        <taxon>Saccharomycetales</taxon>
        <taxon>Saccharomycetaceae</taxon>
        <taxon>Saccharomyces</taxon>
    </lineage>
</organism>
<dbReference type="GO" id="GO:0000978">
    <property type="term" value="F:RNA polymerase II cis-regulatory region sequence-specific DNA binding"/>
    <property type="evidence" value="ECO:0007669"/>
    <property type="project" value="TreeGrafter"/>
</dbReference>
<keyword evidence="10" id="KW-0119">Carbohydrate metabolism</keyword>
<keyword evidence="5" id="KW-0238">DNA-binding</keyword>
<keyword evidence="4" id="KW-0805">Transcription regulation</keyword>
<dbReference type="GO" id="GO:0008270">
    <property type="term" value="F:zinc ion binding"/>
    <property type="evidence" value="ECO:0007669"/>
    <property type="project" value="InterPro"/>
</dbReference>
<reference evidence="13" key="1">
    <citation type="journal article" date="2010" name="Nature">
        <title>Remarkably ancient balanced polymorphisms in a multi-locus gene network.</title>
        <authorList>
            <person name="Hittinger C.T."/>
            <person name="Goncalves P."/>
            <person name="Sampaio J.P."/>
            <person name="Dover J."/>
            <person name="Johnston M."/>
            <person name="Rokas A."/>
        </authorList>
    </citation>
    <scope>NUCLEOTIDE SEQUENCE</scope>
    <source>
        <strain evidence="13">ZP591</strain>
    </source>
</reference>
<proteinExistence type="predicted"/>
<feature type="compositionally biased region" description="Acidic residues" evidence="11">
    <location>
        <begin position="670"/>
        <end position="686"/>
    </location>
</feature>
<evidence type="ECO:0000256" key="7">
    <source>
        <dbReference type="ARBA" id="ARBA00023159"/>
    </source>
</evidence>
<name>D3XDC8_SACKU</name>
<evidence type="ECO:0000256" key="3">
    <source>
        <dbReference type="ARBA" id="ARBA00022833"/>
    </source>
</evidence>
<dbReference type="InterPro" id="IPR046347">
    <property type="entry name" value="bZIP_sf"/>
</dbReference>